<keyword evidence="3" id="KW-0133">Cell shape</keyword>
<evidence type="ECO:0000256" key="3">
    <source>
        <dbReference type="ARBA" id="ARBA00022960"/>
    </source>
</evidence>
<feature type="transmembrane region" description="Helical" evidence="6">
    <location>
        <begin position="325"/>
        <end position="354"/>
    </location>
</feature>
<feature type="transmembrane region" description="Helical" evidence="6">
    <location>
        <begin position="251"/>
        <end position="268"/>
    </location>
</feature>
<feature type="transmembrane region" description="Helical" evidence="6">
    <location>
        <begin position="366"/>
        <end position="387"/>
    </location>
</feature>
<dbReference type="PANTHER" id="PTHR30474:SF1">
    <property type="entry name" value="PEPTIDOGLYCAN GLYCOSYLTRANSFERASE MRDB"/>
    <property type="match status" value="1"/>
</dbReference>
<organism evidence="7 8">
    <name type="scientific">Oxobacter pfennigii</name>
    <dbReference type="NCBI Taxonomy" id="36849"/>
    <lineage>
        <taxon>Bacteria</taxon>
        <taxon>Bacillati</taxon>
        <taxon>Bacillota</taxon>
        <taxon>Clostridia</taxon>
        <taxon>Eubacteriales</taxon>
        <taxon>Clostridiaceae</taxon>
        <taxon>Oxobacter</taxon>
    </lineage>
</organism>
<evidence type="ECO:0000256" key="6">
    <source>
        <dbReference type="SAM" id="Phobius"/>
    </source>
</evidence>
<feature type="transmembrane region" description="Helical" evidence="6">
    <location>
        <begin position="172"/>
        <end position="195"/>
    </location>
</feature>
<evidence type="ECO:0000256" key="5">
    <source>
        <dbReference type="ARBA" id="ARBA00023136"/>
    </source>
</evidence>
<keyword evidence="4 6" id="KW-1133">Transmembrane helix</keyword>
<evidence type="ECO:0000256" key="2">
    <source>
        <dbReference type="ARBA" id="ARBA00022692"/>
    </source>
</evidence>
<dbReference type="Pfam" id="PF01098">
    <property type="entry name" value="FTSW_RODA_SPOVE"/>
    <property type="match status" value="1"/>
</dbReference>
<protein>
    <submittedName>
        <fullName evidence="7">Lipid II flippase FtsW</fullName>
    </submittedName>
</protein>
<keyword evidence="2 6" id="KW-0812">Transmembrane</keyword>
<dbReference type="STRING" id="36849.OXPF_21740"/>
<dbReference type="NCBIfam" id="NF038403">
    <property type="entry name" value="perm_prefix_1"/>
    <property type="match status" value="1"/>
</dbReference>
<evidence type="ECO:0000313" key="8">
    <source>
        <dbReference type="Proteomes" id="UP000050326"/>
    </source>
</evidence>
<dbReference type="GO" id="GO:0032153">
    <property type="term" value="C:cell division site"/>
    <property type="evidence" value="ECO:0007669"/>
    <property type="project" value="TreeGrafter"/>
</dbReference>
<feature type="transmembrane region" description="Helical" evidence="6">
    <location>
        <begin position="207"/>
        <end position="224"/>
    </location>
</feature>
<dbReference type="InterPro" id="IPR001182">
    <property type="entry name" value="FtsW/RodA"/>
</dbReference>
<dbReference type="PANTHER" id="PTHR30474">
    <property type="entry name" value="CELL CYCLE PROTEIN"/>
    <property type="match status" value="1"/>
</dbReference>
<keyword evidence="5 6" id="KW-0472">Membrane</keyword>
<feature type="transmembrane region" description="Helical" evidence="6">
    <location>
        <begin position="115"/>
        <end position="135"/>
    </location>
</feature>
<feature type="transmembrane region" description="Helical" evidence="6">
    <location>
        <begin position="147"/>
        <end position="166"/>
    </location>
</feature>
<evidence type="ECO:0000313" key="7">
    <source>
        <dbReference type="EMBL" id="KPU44009.1"/>
    </source>
</evidence>
<dbReference type="InterPro" id="IPR047928">
    <property type="entry name" value="Perm_prefix_1"/>
</dbReference>
<gene>
    <name evidence="7" type="primary">ftsW_1</name>
    <name evidence="7" type="ORF">OXPF_21740</name>
</gene>
<comment type="subcellular location">
    <subcellularLocation>
        <location evidence="1">Membrane</location>
        <topology evidence="1">Multi-pass membrane protein</topology>
    </subcellularLocation>
</comment>
<comment type="caution">
    <text evidence="7">The sequence shown here is derived from an EMBL/GenBank/DDBJ whole genome shotgun (WGS) entry which is preliminary data.</text>
</comment>
<accession>A0A0P8WZS8</accession>
<dbReference type="GO" id="GO:0005886">
    <property type="term" value="C:plasma membrane"/>
    <property type="evidence" value="ECO:0007669"/>
    <property type="project" value="TreeGrafter"/>
</dbReference>
<dbReference type="GO" id="GO:0008360">
    <property type="term" value="P:regulation of cell shape"/>
    <property type="evidence" value="ECO:0007669"/>
    <property type="project" value="UniProtKB-KW"/>
</dbReference>
<dbReference type="GO" id="GO:0051301">
    <property type="term" value="P:cell division"/>
    <property type="evidence" value="ECO:0007669"/>
    <property type="project" value="InterPro"/>
</dbReference>
<evidence type="ECO:0000256" key="1">
    <source>
        <dbReference type="ARBA" id="ARBA00004141"/>
    </source>
</evidence>
<reference evidence="7 8" key="1">
    <citation type="submission" date="2015-09" db="EMBL/GenBank/DDBJ databases">
        <title>Genome sequence of Oxobacter pfennigii DSM 3222.</title>
        <authorList>
            <person name="Poehlein A."/>
            <person name="Bengelsdorf F.R."/>
            <person name="Schiel-Bengelsdorf B."/>
            <person name="Duerre P."/>
            <person name="Daniel R."/>
        </authorList>
    </citation>
    <scope>NUCLEOTIDE SEQUENCE [LARGE SCALE GENOMIC DNA]</scope>
    <source>
        <strain evidence="7 8">DSM 3222</strain>
    </source>
</reference>
<sequence>MELGSNNKAREYINDVCSQVRFKEIHKEISLEIQSHITELAEEYLNEGFTETDSINKAVAQMGDAITVGNQLNKVHKSKPEWGILALTFMLASFGIITNYLIATQGASYYNPSSILIRSLSFSILGIAAAVGLYFFDYKKIKPYSKYIYIITSIFIIYSILFGRPVNGLLRFSIGPFVIPVEACLLFYVIALSGIMDNWNWNQPKNILYSLGLLIFPIILMLAVPSLDSILIYSTAFLVLAIMSGAKLKYILGIIGSEIIIFLFQIFSRPYRVKRFFIFLNPNKDPSGSGYINIQLSKVLHSAGLLGQGFTFKPGVIPEVHTDFIFAYVVYTFGWIAGLILIALFISFIVRIAGLVGLVKNNYGKLLLSGFAAVFSIQFLWNILMVLGLAPLGGTGLPFISYGGTQFIINMIVIGLILGIYRRRNIREIAFYA</sequence>
<dbReference type="AlphaFoldDB" id="A0A0P8WZS8"/>
<feature type="transmembrane region" description="Helical" evidence="6">
    <location>
        <begin position="399"/>
        <end position="421"/>
    </location>
</feature>
<name>A0A0P8WZS8_9CLOT</name>
<dbReference type="Proteomes" id="UP000050326">
    <property type="component" value="Unassembled WGS sequence"/>
</dbReference>
<dbReference type="GO" id="GO:0015648">
    <property type="term" value="F:lipid-linked peptidoglycan transporter activity"/>
    <property type="evidence" value="ECO:0007669"/>
    <property type="project" value="TreeGrafter"/>
</dbReference>
<dbReference type="RefSeq" id="WP_054875216.1">
    <property type="nucleotide sequence ID" value="NZ_LKET01000032.1"/>
</dbReference>
<dbReference type="EMBL" id="LKET01000032">
    <property type="protein sequence ID" value="KPU44009.1"/>
    <property type="molecule type" value="Genomic_DNA"/>
</dbReference>
<keyword evidence="8" id="KW-1185">Reference proteome</keyword>
<feature type="transmembrane region" description="Helical" evidence="6">
    <location>
        <begin position="230"/>
        <end position="246"/>
    </location>
</feature>
<feature type="transmembrane region" description="Helical" evidence="6">
    <location>
        <begin position="82"/>
        <end position="103"/>
    </location>
</feature>
<proteinExistence type="predicted"/>
<evidence type="ECO:0000256" key="4">
    <source>
        <dbReference type="ARBA" id="ARBA00022989"/>
    </source>
</evidence>